<evidence type="ECO:0000313" key="3">
    <source>
        <dbReference type="Proteomes" id="UP000193064"/>
    </source>
</evidence>
<evidence type="ECO:0000313" key="2">
    <source>
        <dbReference type="EMBL" id="ORO80924.1"/>
    </source>
</evidence>
<keyword evidence="1" id="KW-0472">Membrane</keyword>
<protein>
    <submittedName>
        <fullName evidence="2">Preprotein translocase subunit SecA</fullName>
    </submittedName>
</protein>
<keyword evidence="1" id="KW-1133">Transmembrane helix</keyword>
<accession>A0A1X1J6A7</accession>
<organism evidence="2 3">
    <name type="scientific">Streptococcus oralis subsp. dentisani</name>
    <dbReference type="NCBI Taxonomy" id="1458253"/>
    <lineage>
        <taxon>Bacteria</taxon>
        <taxon>Bacillati</taxon>
        <taxon>Bacillota</taxon>
        <taxon>Bacilli</taxon>
        <taxon>Lactobacillales</taxon>
        <taxon>Streptococcaceae</taxon>
        <taxon>Streptococcus</taxon>
    </lineage>
</organism>
<feature type="transmembrane region" description="Helical" evidence="1">
    <location>
        <begin position="6"/>
        <end position="23"/>
    </location>
</feature>
<dbReference type="AlphaFoldDB" id="A0A1X1J6A7"/>
<name>A0A1X1J6A7_STROR</name>
<gene>
    <name evidence="2" type="ORF">B7705_08505</name>
</gene>
<reference evidence="2 3" key="1">
    <citation type="journal article" date="2016" name="Eur. J. Clin. Microbiol. Infect. Dis.">
        <title>Whole genome sequencing as a tool for phylogenetic analysis of clinical strains of Mitis group streptococci.</title>
        <authorList>
            <person name="Rasmussen L.H."/>
            <person name="Dargis R."/>
            <person name="Hojholt K."/>
            <person name="Christensen J.J."/>
            <person name="Skovgaard O."/>
            <person name="Justesen U.S."/>
            <person name="Rosenvinge F.S."/>
            <person name="Moser C."/>
            <person name="Lukjancenko O."/>
            <person name="Rasmussen S."/>
            <person name="Nielsen X.C."/>
        </authorList>
    </citation>
    <scope>NUCLEOTIDE SEQUENCE [LARGE SCALE GENOMIC DNA]</scope>
    <source>
        <strain evidence="2 3">RH_13585_10</strain>
    </source>
</reference>
<dbReference type="Proteomes" id="UP000193064">
    <property type="component" value="Unassembled WGS sequence"/>
</dbReference>
<keyword evidence="1" id="KW-0812">Transmembrane</keyword>
<evidence type="ECO:0000256" key="1">
    <source>
        <dbReference type="SAM" id="Phobius"/>
    </source>
</evidence>
<feature type="transmembrane region" description="Helical" evidence="1">
    <location>
        <begin position="69"/>
        <end position="90"/>
    </location>
</feature>
<comment type="caution">
    <text evidence="2">The sequence shown here is derived from an EMBL/GenBank/DDBJ whole genome shotgun (WGS) entry which is preliminary data.</text>
</comment>
<dbReference type="RefSeq" id="WP_084948979.1">
    <property type="nucleotide sequence ID" value="NZ_NCVA01000041.1"/>
</dbReference>
<sequence>MEKIFILLLLSPYFYFFHWMEKVDKDSKYFAIFYYFYWIYLPLWALFSLAFTGFSVLLFNYILINPTDLTRWGIWLLLIFLCLVNDWKVYDCLKRMVKLKQENKTRTSINS</sequence>
<proteinExistence type="predicted"/>
<feature type="transmembrane region" description="Helical" evidence="1">
    <location>
        <begin position="35"/>
        <end position="63"/>
    </location>
</feature>
<dbReference type="EMBL" id="NCVA01000041">
    <property type="protein sequence ID" value="ORO80924.1"/>
    <property type="molecule type" value="Genomic_DNA"/>
</dbReference>